<protein>
    <submittedName>
        <fullName evidence="1">Tetracycline resistance element mobilization regulatory protein rteC</fullName>
    </submittedName>
</protein>
<reference evidence="1" key="2">
    <citation type="submission" date="2020-09" db="EMBL/GenBank/DDBJ databases">
        <authorList>
            <person name="Sun Q."/>
            <person name="Kim S."/>
        </authorList>
    </citation>
    <scope>NUCLEOTIDE SEQUENCE</scope>
    <source>
        <strain evidence="1">KCTC 12113</strain>
    </source>
</reference>
<name>A0A918IXD8_9FLAO</name>
<reference evidence="1" key="1">
    <citation type="journal article" date="2014" name="Int. J. Syst. Evol. Microbiol.">
        <title>Complete genome sequence of Corynebacterium casei LMG S-19264T (=DSM 44701T), isolated from a smear-ripened cheese.</title>
        <authorList>
            <consortium name="US DOE Joint Genome Institute (JGI-PGF)"/>
            <person name="Walter F."/>
            <person name="Albersmeier A."/>
            <person name="Kalinowski J."/>
            <person name="Ruckert C."/>
        </authorList>
    </citation>
    <scope>NUCLEOTIDE SEQUENCE</scope>
    <source>
        <strain evidence="1">KCTC 12113</strain>
    </source>
</reference>
<gene>
    <name evidence="1" type="ORF">GCM10007383_21900</name>
</gene>
<dbReference type="EMBL" id="BMWP01000013">
    <property type="protein sequence ID" value="GGW36548.1"/>
    <property type="molecule type" value="Genomic_DNA"/>
</dbReference>
<organism evidence="1 2">
    <name type="scientific">Arenibacter certesii</name>
    <dbReference type="NCBI Taxonomy" id="228955"/>
    <lineage>
        <taxon>Bacteria</taxon>
        <taxon>Pseudomonadati</taxon>
        <taxon>Bacteroidota</taxon>
        <taxon>Flavobacteriia</taxon>
        <taxon>Flavobacteriales</taxon>
        <taxon>Flavobacteriaceae</taxon>
        <taxon>Arenibacter</taxon>
    </lineage>
</organism>
<accession>A0A918IXD8</accession>
<dbReference type="Pfam" id="PF09357">
    <property type="entry name" value="RteC"/>
    <property type="match status" value="1"/>
</dbReference>
<keyword evidence="2" id="KW-1185">Reference proteome</keyword>
<dbReference type="InterPro" id="IPR018534">
    <property type="entry name" value="Tet_reg_excision_RteC"/>
</dbReference>
<comment type="caution">
    <text evidence="1">The sequence shown here is derived from an EMBL/GenBank/DDBJ whole genome shotgun (WGS) entry which is preliminary data.</text>
</comment>
<evidence type="ECO:0000313" key="2">
    <source>
        <dbReference type="Proteomes" id="UP000634668"/>
    </source>
</evidence>
<sequence length="271" mass="31396">MNWLISHEEIESELIQIEQSFLNTIVAYNKAISYCQLILEQYRSVVVSNGFPDEVSEIQFFKIEKPFLFGQLLRYIHQLNFELEYAKIAYDANERIIPQKILEVNTYLFNHRDIVLYVELGNDSLDQQYFLRKNRGFCISPSSNGFSFDPDFSSSHDVLLANIFGYQGFLQFLQQKLGSASLNPDFTIPQINWTKSKTALIELGFALFYSGVINHGNASLKSIMQFLEEVTGMDLGNYHHTAIRIRNRSNPTKFMDKLRDSLQDWVADLDD</sequence>
<proteinExistence type="predicted"/>
<evidence type="ECO:0000313" key="1">
    <source>
        <dbReference type="EMBL" id="GGW36548.1"/>
    </source>
</evidence>
<dbReference type="AlphaFoldDB" id="A0A918IXD8"/>
<dbReference type="Proteomes" id="UP000634668">
    <property type="component" value="Unassembled WGS sequence"/>
</dbReference>